<dbReference type="SMART" id="SM00450">
    <property type="entry name" value="RHOD"/>
    <property type="match status" value="1"/>
</dbReference>
<dbReference type="PANTHER" id="PTHR45431">
    <property type="entry name" value="RHODANESE-LIKE DOMAIN-CONTAINING PROTEIN 15, CHLOROPLASTIC"/>
    <property type="match status" value="1"/>
</dbReference>
<dbReference type="CDD" id="cd00158">
    <property type="entry name" value="RHOD"/>
    <property type="match status" value="1"/>
</dbReference>
<evidence type="ECO:0000313" key="2">
    <source>
        <dbReference type="EMBL" id="KAK1295973.1"/>
    </source>
</evidence>
<accession>A0AAV9D7A9</accession>
<dbReference type="PROSITE" id="PS50206">
    <property type="entry name" value="RHODANESE_3"/>
    <property type="match status" value="1"/>
</dbReference>
<proteinExistence type="predicted"/>
<evidence type="ECO:0000259" key="1">
    <source>
        <dbReference type="PROSITE" id="PS50206"/>
    </source>
</evidence>
<reference evidence="2" key="1">
    <citation type="journal article" date="2023" name="Nat. Commun.">
        <title>Diploid and tetraploid genomes of Acorus and the evolution of monocots.</title>
        <authorList>
            <person name="Ma L."/>
            <person name="Liu K.W."/>
            <person name="Li Z."/>
            <person name="Hsiao Y.Y."/>
            <person name="Qi Y."/>
            <person name="Fu T."/>
            <person name="Tang G.D."/>
            <person name="Zhang D."/>
            <person name="Sun W.H."/>
            <person name="Liu D.K."/>
            <person name="Li Y."/>
            <person name="Chen G.Z."/>
            <person name="Liu X.D."/>
            <person name="Liao X.Y."/>
            <person name="Jiang Y.T."/>
            <person name="Yu X."/>
            <person name="Hao Y."/>
            <person name="Huang J."/>
            <person name="Zhao X.W."/>
            <person name="Ke S."/>
            <person name="Chen Y.Y."/>
            <person name="Wu W.L."/>
            <person name="Hsu J.L."/>
            <person name="Lin Y.F."/>
            <person name="Huang M.D."/>
            <person name="Li C.Y."/>
            <person name="Huang L."/>
            <person name="Wang Z.W."/>
            <person name="Zhao X."/>
            <person name="Zhong W.Y."/>
            <person name="Peng D.H."/>
            <person name="Ahmad S."/>
            <person name="Lan S."/>
            <person name="Zhang J.S."/>
            <person name="Tsai W.C."/>
            <person name="Van de Peer Y."/>
            <person name="Liu Z.J."/>
        </authorList>
    </citation>
    <scope>NUCLEOTIDE SEQUENCE</scope>
    <source>
        <strain evidence="2">CP</strain>
    </source>
</reference>
<organism evidence="2 3">
    <name type="scientific">Acorus calamus</name>
    <name type="common">Sweet flag</name>
    <dbReference type="NCBI Taxonomy" id="4465"/>
    <lineage>
        <taxon>Eukaryota</taxon>
        <taxon>Viridiplantae</taxon>
        <taxon>Streptophyta</taxon>
        <taxon>Embryophyta</taxon>
        <taxon>Tracheophyta</taxon>
        <taxon>Spermatophyta</taxon>
        <taxon>Magnoliopsida</taxon>
        <taxon>Liliopsida</taxon>
        <taxon>Acoraceae</taxon>
        <taxon>Acorus</taxon>
    </lineage>
</organism>
<dbReference type="PANTHER" id="PTHR45431:SF3">
    <property type="entry name" value="RHODANESE-LIKE DOMAIN-CONTAINING PROTEIN 15, CHLOROPLASTIC"/>
    <property type="match status" value="1"/>
</dbReference>
<dbReference type="SUPFAM" id="SSF52821">
    <property type="entry name" value="Rhodanese/Cell cycle control phosphatase"/>
    <property type="match status" value="1"/>
</dbReference>
<dbReference type="Pfam" id="PF00581">
    <property type="entry name" value="Rhodanese"/>
    <property type="match status" value="1"/>
</dbReference>
<dbReference type="EMBL" id="JAUJYO010000015">
    <property type="protein sequence ID" value="KAK1295973.1"/>
    <property type="molecule type" value="Genomic_DNA"/>
</dbReference>
<keyword evidence="3" id="KW-1185">Reference proteome</keyword>
<dbReference type="Gene3D" id="3.40.250.10">
    <property type="entry name" value="Rhodanese-like domain"/>
    <property type="match status" value="1"/>
</dbReference>
<evidence type="ECO:0000313" key="3">
    <source>
        <dbReference type="Proteomes" id="UP001180020"/>
    </source>
</evidence>
<dbReference type="InterPro" id="IPR052367">
    <property type="entry name" value="Thiosulfate_ST/Rhodanese-like"/>
</dbReference>
<name>A0AAV9D7A9_ACOCL</name>
<dbReference type="InterPro" id="IPR001763">
    <property type="entry name" value="Rhodanese-like_dom"/>
</dbReference>
<sequence>MASSITRFSLPLLLPSFNRLSSPTQTLIPMALRSPLLSRAVAQKTLFRPMASAAEGGGVGTLKSVPVSVAHELLQAGHRYLDVRTPEEFGAGHPVGATNIPYMFKAGMGMAKNLKFMEEVMSTFTKDEEIIIGCQLGKTSLMAATDLSSAGFTAITDVAGGYSAWVQNGLPTEK</sequence>
<dbReference type="AlphaFoldDB" id="A0AAV9D7A9"/>
<reference evidence="2" key="2">
    <citation type="submission" date="2023-06" db="EMBL/GenBank/DDBJ databases">
        <authorList>
            <person name="Ma L."/>
            <person name="Liu K.-W."/>
            <person name="Li Z."/>
            <person name="Hsiao Y.-Y."/>
            <person name="Qi Y."/>
            <person name="Fu T."/>
            <person name="Tang G."/>
            <person name="Zhang D."/>
            <person name="Sun W.-H."/>
            <person name="Liu D.-K."/>
            <person name="Li Y."/>
            <person name="Chen G.-Z."/>
            <person name="Liu X.-D."/>
            <person name="Liao X.-Y."/>
            <person name="Jiang Y.-T."/>
            <person name="Yu X."/>
            <person name="Hao Y."/>
            <person name="Huang J."/>
            <person name="Zhao X.-W."/>
            <person name="Ke S."/>
            <person name="Chen Y.-Y."/>
            <person name="Wu W.-L."/>
            <person name="Hsu J.-L."/>
            <person name="Lin Y.-F."/>
            <person name="Huang M.-D."/>
            <person name="Li C.-Y."/>
            <person name="Huang L."/>
            <person name="Wang Z.-W."/>
            <person name="Zhao X."/>
            <person name="Zhong W.-Y."/>
            <person name="Peng D.-H."/>
            <person name="Ahmad S."/>
            <person name="Lan S."/>
            <person name="Zhang J.-S."/>
            <person name="Tsai W.-C."/>
            <person name="Van De Peer Y."/>
            <person name="Liu Z.-J."/>
        </authorList>
    </citation>
    <scope>NUCLEOTIDE SEQUENCE</scope>
    <source>
        <strain evidence="2">CP</strain>
        <tissue evidence="2">Leaves</tissue>
    </source>
</reference>
<protein>
    <recommendedName>
        <fullName evidence="1">Rhodanese domain-containing protein</fullName>
    </recommendedName>
</protein>
<feature type="domain" description="Rhodanese" evidence="1">
    <location>
        <begin position="74"/>
        <end position="174"/>
    </location>
</feature>
<gene>
    <name evidence="2" type="ORF">QJS10_CPB15g00331</name>
</gene>
<comment type="caution">
    <text evidence="2">The sequence shown here is derived from an EMBL/GenBank/DDBJ whole genome shotgun (WGS) entry which is preliminary data.</text>
</comment>
<dbReference type="InterPro" id="IPR036873">
    <property type="entry name" value="Rhodanese-like_dom_sf"/>
</dbReference>
<dbReference type="Proteomes" id="UP001180020">
    <property type="component" value="Unassembled WGS sequence"/>
</dbReference>